<dbReference type="InterPro" id="IPR021109">
    <property type="entry name" value="Peptidase_aspartic_dom_sf"/>
</dbReference>
<protein>
    <submittedName>
        <fullName evidence="2">TIGR02281 family clan AA aspartic protease</fullName>
    </submittedName>
</protein>
<dbReference type="Pfam" id="PF13975">
    <property type="entry name" value="gag-asp_proteas"/>
    <property type="match status" value="1"/>
</dbReference>
<keyword evidence="1" id="KW-0472">Membrane</keyword>
<keyword evidence="3" id="KW-1185">Reference proteome</keyword>
<dbReference type="InterPro" id="IPR034122">
    <property type="entry name" value="Retropepsin-like_bacterial"/>
</dbReference>
<sequence>MPDDWARFLYLGLLLLFIGGAVLVEFSGRASQAMRMAALWAIIFAGAIFLAGVWQDWNTPQQVVSEDGTRIEVPMDASGHFLLTAEANGQPVRFIFDTGASSIALSPDDARRIGIDPDDLAYVGMAETANGTVETAPVTIERFAIGDLVDENVPAMVIRADITGSLLGMSYLRRFARVSFEGEMLVLER</sequence>
<gene>
    <name evidence="2" type="ORF">CX676_01550</name>
</gene>
<keyword evidence="1" id="KW-1133">Transmembrane helix</keyword>
<feature type="transmembrane region" description="Helical" evidence="1">
    <location>
        <begin position="36"/>
        <end position="54"/>
    </location>
</feature>
<evidence type="ECO:0000313" key="3">
    <source>
        <dbReference type="Proteomes" id="UP000234530"/>
    </source>
</evidence>
<dbReference type="KEGG" id="pzh:CX676_01550"/>
<name>A0A2H5F3G8_9RHOB</name>
<keyword evidence="2" id="KW-0645">Protease</keyword>
<dbReference type="OrthoDB" id="7595324at2"/>
<dbReference type="GO" id="GO:0006508">
    <property type="term" value="P:proteolysis"/>
    <property type="evidence" value="ECO:0007669"/>
    <property type="project" value="UniProtKB-KW"/>
</dbReference>
<dbReference type="EMBL" id="CP025430">
    <property type="protein sequence ID" value="AUH66090.1"/>
    <property type="molecule type" value="Genomic_DNA"/>
</dbReference>
<dbReference type="Proteomes" id="UP000234530">
    <property type="component" value="Chromosome"/>
</dbReference>
<evidence type="ECO:0000313" key="2">
    <source>
        <dbReference type="EMBL" id="AUH66090.1"/>
    </source>
</evidence>
<reference evidence="2 3" key="1">
    <citation type="journal article" date="2013" name="Antonie Van Leeuwenhoek">
        <title>Paracoccus zhejiangensis sp. nov., isolated from activated sludge in wastewater-treatment system.</title>
        <authorList>
            <person name="Wu Z.G."/>
            <person name="Zhang D.F."/>
            <person name="Liu Y.L."/>
            <person name="Wang F."/>
            <person name="Jiang X."/>
            <person name="Li C."/>
            <person name="Li S.P."/>
            <person name="Hong Q."/>
            <person name="Li W.J."/>
        </authorList>
    </citation>
    <scope>NUCLEOTIDE SEQUENCE [LARGE SCALE GENOMIC DNA]</scope>
    <source>
        <strain evidence="2 3">J6</strain>
    </source>
</reference>
<dbReference type="SUPFAM" id="SSF50630">
    <property type="entry name" value="Acid proteases"/>
    <property type="match status" value="1"/>
</dbReference>
<organism evidence="2 3">
    <name type="scientific">Paracoccus zhejiangensis</name>
    <dbReference type="NCBI Taxonomy" id="1077935"/>
    <lineage>
        <taxon>Bacteria</taxon>
        <taxon>Pseudomonadati</taxon>
        <taxon>Pseudomonadota</taxon>
        <taxon>Alphaproteobacteria</taxon>
        <taxon>Rhodobacterales</taxon>
        <taxon>Paracoccaceae</taxon>
        <taxon>Paracoccus</taxon>
    </lineage>
</organism>
<feature type="transmembrane region" description="Helical" evidence="1">
    <location>
        <begin position="6"/>
        <end position="24"/>
    </location>
</feature>
<dbReference type="Gene3D" id="2.40.70.10">
    <property type="entry name" value="Acid Proteases"/>
    <property type="match status" value="1"/>
</dbReference>
<dbReference type="GO" id="GO:0004190">
    <property type="term" value="F:aspartic-type endopeptidase activity"/>
    <property type="evidence" value="ECO:0007669"/>
    <property type="project" value="InterPro"/>
</dbReference>
<dbReference type="NCBIfam" id="TIGR02281">
    <property type="entry name" value="clan_AA_DTGA"/>
    <property type="match status" value="1"/>
</dbReference>
<proteinExistence type="predicted"/>
<dbReference type="AlphaFoldDB" id="A0A2H5F3G8"/>
<dbReference type="InterPro" id="IPR001969">
    <property type="entry name" value="Aspartic_peptidase_AS"/>
</dbReference>
<keyword evidence="1" id="KW-0812">Transmembrane</keyword>
<dbReference type="InterPro" id="IPR011969">
    <property type="entry name" value="Clan_AA_Asp_peptidase_C"/>
</dbReference>
<dbReference type="PROSITE" id="PS00141">
    <property type="entry name" value="ASP_PROTEASE"/>
    <property type="match status" value="1"/>
</dbReference>
<evidence type="ECO:0000256" key="1">
    <source>
        <dbReference type="SAM" id="Phobius"/>
    </source>
</evidence>
<keyword evidence="2" id="KW-0378">Hydrolase</keyword>
<dbReference type="CDD" id="cd05483">
    <property type="entry name" value="retropepsin_like_bacteria"/>
    <property type="match status" value="1"/>
</dbReference>
<accession>A0A2H5F3G8</accession>